<dbReference type="PRINTS" id="PR00413">
    <property type="entry name" value="HADHALOGNASE"/>
</dbReference>
<dbReference type="Gene3D" id="1.10.150.240">
    <property type="entry name" value="Putative phosphatase, domain 2"/>
    <property type="match status" value="1"/>
</dbReference>
<dbReference type="GO" id="GO:0005829">
    <property type="term" value="C:cytosol"/>
    <property type="evidence" value="ECO:0007669"/>
    <property type="project" value="TreeGrafter"/>
</dbReference>
<dbReference type="InterPro" id="IPR050155">
    <property type="entry name" value="HAD-like_hydrolase_sf"/>
</dbReference>
<dbReference type="NCBIfam" id="TIGR01509">
    <property type="entry name" value="HAD-SF-IA-v3"/>
    <property type="match status" value="1"/>
</dbReference>
<dbReference type="PANTHER" id="PTHR43434">
    <property type="entry name" value="PHOSPHOGLYCOLATE PHOSPHATASE"/>
    <property type="match status" value="1"/>
</dbReference>
<dbReference type="Pfam" id="PF00702">
    <property type="entry name" value="Hydrolase"/>
    <property type="match status" value="1"/>
</dbReference>
<dbReference type="GO" id="GO:0008967">
    <property type="term" value="F:phosphoglycolate phosphatase activity"/>
    <property type="evidence" value="ECO:0007669"/>
    <property type="project" value="TreeGrafter"/>
</dbReference>
<dbReference type="PANTHER" id="PTHR43434:SF16">
    <property type="entry name" value="BLL8046 PROTEIN"/>
    <property type="match status" value="1"/>
</dbReference>
<dbReference type="SFLD" id="SFLDG01129">
    <property type="entry name" value="C1.5:_HAD__Beta-PGM__Phosphata"/>
    <property type="match status" value="1"/>
</dbReference>
<gene>
    <name evidence="1" type="ORF">AVDCRST_MAG19-738</name>
</gene>
<dbReference type="Gene3D" id="3.40.50.1000">
    <property type="entry name" value="HAD superfamily/HAD-like"/>
    <property type="match status" value="1"/>
</dbReference>
<dbReference type="SFLD" id="SFLDS00003">
    <property type="entry name" value="Haloacid_Dehalogenase"/>
    <property type="match status" value="1"/>
</dbReference>
<dbReference type="SFLD" id="SFLDG01135">
    <property type="entry name" value="C1.5.6:_HAD__Beta-PGM__Phospha"/>
    <property type="match status" value="1"/>
</dbReference>
<dbReference type="EMBL" id="CADCWL010000031">
    <property type="protein sequence ID" value="CAA9550073.1"/>
    <property type="molecule type" value="Genomic_DNA"/>
</dbReference>
<name>A0A6J4UGD6_9BACT</name>
<evidence type="ECO:0008006" key="2">
    <source>
        <dbReference type="Google" id="ProtNLM"/>
    </source>
</evidence>
<protein>
    <recommendedName>
        <fullName evidence="2">HAD family hydrolase</fullName>
    </recommendedName>
</protein>
<evidence type="ECO:0000313" key="1">
    <source>
        <dbReference type="EMBL" id="CAA9550073.1"/>
    </source>
</evidence>
<sequence length="218" mass="23087">MVDALLIDIDGTLIDSNPLHTLAWLRAFRRLGREVEANRVLHLIGMGGDQLAPTILGEEAGEDADRAKEIWIEEYSRRGLVDHAEPLPGAADLLLTLKERGVRVSLASSGEQQDIDRYVELLGGREMFDELVSSSDVAQTKPAPDIFAVALERLGGPTSAAVIGDTVFDIEAAGKLGLPCVAVLSGGIERQLLEEAGAAAVYADAADVLAHLDAVLGA</sequence>
<dbReference type="SUPFAM" id="SSF56784">
    <property type="entry name" value="HAD-like"/>
    <property type="match status" value="1"/>
</dbReference>
<dbReference type="InterPro" id="IPR023198">
    <property type="entry name" value="PGP-like_dom2"/>
</dbReference>
<organism evidence="1">
    <name type="scientific">uncultured Thermomicrobiales bacterium</name>
    <dbReference type="NCBI Taxonomy" id="1645740"/>
    <lineage>
        <taxon>Bacteria</taxon>
        <taxon>Pseudomonadati</taxon>
        <taxon>Thermomicrobiota</taxon>
        <taxon>Thermomicrobia</taxon>
        <taxon>Thermomicrobiales</taxon>
        <taxon>environmental samples</taxon>
    </lineage>
</organism>
<dbReference type="InterPro" id="IPR023214">
    <property type="entry name" value="HAD_sf"/>
</dbReference>
<accession>A0A6J4UGD6</accession>
<proteinExistence type="predicted"/>
<dbReference type="NCBIfam" id="TIGR01549">
    <property type="entry name" value="HAD-SF-IA-v1"/>
    <property type="match status" value="1"/>
</dbReference>
<dbReference type="AlphaFoldDB" id="A0A6J4UGD6"/>
<dbReference type="InterPro" id="IPR006439">
    <property type="entry name" value="HAD-SF_hydro_IA"/>
</dbReference>
<dbReference type="InterPro" id="IPR036412">
    <property type="entry name" value="HAD-like_sf"/>
</dbReference>
<reference evidence="1" key="1">
    <citation type="submission" date="2020-02" db="EMBL/GenBank/DDBJ databases">
        <authorList>
            <person name="Meier V. D."/>
        </authorList>
    </citation>
    <scope>NUCLEOTIDE SEQUENCE</scope>
    <source>
        <strain evidence="1">AVDCRST_MAG19</strain>
    </source>
</reference>
<dbReference type="GO" id="GO:0006281">
    <property type="term" value="P:DNA repair"/>
    <property type="evidence" value="ECO:0007669"/>
    <property type="project" value="TreeGrafter"/>
</dbReference>